<evidence type="ECO:0000256" key="2">
    <source>
        <dbReference type="SAM" id="Coils"/>
    </source>
</evidence>
<dbReference type="SMART" id="SM00530">
    <property type="entry name" value="HTH_XRE"/>
    <property type="match status" value="1"/>
</dbReference>
<evidence type="ECO:0000313" key="5">
    <source>
        <dbReference type="Proteomes" id="UP000002068"/>
    </source>
</evidence>
<reference evidence="4 5" key="1">
    <citation type="journal article" date="2009" name="Genome Biol.">
        <title>Comparative genome and phenotypic analysis of Clostridium difficile 027 strains provides insight into the evolution of a hypervirulent bacterium.</title>
        <authorList>
            <person name="Stabler R.A."/>
            <person name="He M."/>
            <person name="Dawson L."/>
            <person name="Martin M."/>
            <person name="Valiente E."/>
            <person name="Corton C."/>
            <person name="Lawley T.D."/>
            <person name="Sebaihia M."/>
            <person name="Quail M.A."/>
            <person name="Rose G."/>
            <person name="Gerding D.N."/>
            <person name="Gibert M."/>
            <person name="Popoff M.R."/>
            <person name="Parkhill J."/>
            <person name="Dougan G."/>
            <person name="Wren B.W."/>
        </authorList>
    </citation>
    <scope>NUCLEOTIDE SEQUENCE [LARGE SCALE GENOMIC DNA]</scope>
    <source>
        <strain evidence="4 5">CD196</strain>
    </source>
</reference>
<dbReference type="PROSITE" id="PS50943">
    <property type="entry name" value="HTH_CROC1"/>
    <property type="match status" value="1"/>
</dbReference>
<organism evidence="4 5">
    <name type="scientific">Clostridioides difficile (strain CD196)</name>
    <name type="common">Peptoclostridium difficile</name>
    <dbReference type="NCBI Taxonomy" id="645462"/>
    <lineage>
        <taxon>Bacteria</taxon>
        <taxon>Bacillati</taxon>
        <taxon>Bacillota</taxon>
        <taxon>Clostridia</taxon>
        <taxon>Peptostreptococcales</taxon>
        <taxon>Peptostreptococcaceae</taxon>
        <taxon>Clostridioides</taxon>
    </lineage>
</organism>
<sequence length="404" mass="48020">MQIKIGKVIQRLRKERNLTQEQLAKFIGVSTPAVSKWESGNSYPDIELLPLLADFFNVSIDKLLNYKIDLSEEKVMKIYKELESGFARIEIDLSTEEPKEEFRQDLESVKKLSNMYIEKYPKSYLLKLRICSLYQMYSYKFGKSELNDRVKETTNILEDIVRNTDDIQIKETALIILSNAYCMLEDYEKAELYLNMIHKSIGDTSVNLAMIYLKQNRLEEAEILLQNKLFSNIFNISMDCKGIINVYKNQYKELKKKLENRNFNKNAIEREMEYIKNKLLWYANLSLEIKKMLSEDKGAFFSMYVDYMELSLIFLFFNMKEEAKKALYSLKEILEKYPIHESLDVSQMRFFDKVESKNLYTFNIYTNLLIVLNDDSYNELREEPIFKDVIEKILDMEKMLKNKE</sequence>
<evidence type="ECO:0000259" key="3">
    <source>
        <dbReference type="PROSITE" id="PS50943"/>
    </source>
</evidence>
<dbReference type="KEGG" id="cdc:CD196_1495"/>
<feature type="coiled-coil region" evidence="2">
    <location>
        <begin position="244"/>
        <end position="271"/>
    </location>
</feature>
<dbReference type="InterPro" id="IPR010982">
    <property type="entry name" value="Lambda_DNA-bd_dom_sf"/>
</dbReference>
<dbReference type="PANTHER" id="PTHR46558:SF11">
    <property type="entry name" value="HTH-TYPE TRANSCRIPTIONAL REGULATOR XRE"/>
    <property type="match status" value="1"/>
</dbReference>
<dbReference type="InterPro" id="IPR011990">
    <property type="entry name" value="TPR-like_helical_dom_sf"/>
</dbReference>
<dbReference type="AlphaFoldDB" id="A0A0H3NBC7"/>
<dbReference type="Proteomes" id="UP000002068">
    <property type="component" value="Chromosome"/>
</dbReference>
<evidence type="ECO:0000313" key="4">
    <source>
        <dbReference type="EMBL" id="CBA62866.1"/>
    </source>
</evidence>
<proteinExistence type="predicted"/>
<accession>A0A0H3NBC7</accession>
<keyword evidence="1" id="KW-0238">DNA-binding</keyword>
<dbReference type="GO" id="GO:0003677">
    <property type="term" value="F:DNA binding"/>
    <property type="evidence" value="ECO:0007669"/>
    <property type="project" value="UniProtKB-KW"/>
</dbReference>
<dbReference type="Pfam" id="PF01381">
    <property type="entry name" value="HTH_3"/>
    <property type="match status" value="1"/>
</dbReference>
<feature type="domain" description="HTH cro/C1-type" evidence="3">
    <location>
        <begin position="9"/>
        <end position="63"/>
    </location>
</feature>
<dbReference type="Gene3D" id="1.10.260.40">
    <property type="entry name" value="lambda repressor-like DNA-binding domains"/>
    <property type="match status" value="1"/>
</dbReference>
<dbReference type="SUPFAM" id="SSF47413">
    <property type="entry name" value="lambda repressor-like DNA-binding domains"/>
    <property type="match status" value="1"/>
</dbReference>
<gene>
    <name evidence="4" type="ordered locus">CD196_1495</name>
</gene>
<dbReference type="RefSeq" id="WP_009893153.1">
    <property type="nucleotide sequence ID" value="NC_013315.1"/>
</dbReference>
<dbReference type="PANTHER" id="PTHR46558">
    <property type="entry name" value="TRACRIPTIONAL REGULATORY PROTEIN-RELATED-RELATED"/>
    <property type="match status" value="1"/>
</dbReference>
<protein>
    <submittedName>
        <fullName evidence="4">Transcriptional regulator</fullName>
    </submittedName>
</protein>
<dbReference type="InterPro" id="IPR001387">
    <property type="entry name" value="Cro/C1-type_HTH"/>
</dbReference>
<dbReference type="EMBL" id="FN538970">
    <property type="protein sequence ID" value="CBA62866.1"/>
    <property type="molecule type" value="Genomic_DNA"/>
</dbReference>
<keyword evidence="2" id="KW-0175">Coiled coil</keyword>
<dbReference type="SUPFAM" id="SSF48452">
    <property type="entry name" value="TPR-like"/>
    <property type="match status" value="1"/>
</dbReference>
<dbReference type="CDD" id="cd00093">
    <property type="entry name" value="HTH_XRE"/>
    <property type="match status" value="1"/>
</dbReference>
<evidence type="ECO:0000256" key="1">
    <source>
        <dbReference type="ARBA" id="ARBA00023125"/>
    </source>
</evidence>
<dbReference type="HOGENOM" id="CLU_056925_1_0_9"/>
<name>A0A0H3NBC7_CLODC</name>